<dbReference type="PROSITE" id="PS00483">
    <property type="entry name" value="DIHYDROOROTASE_2"/>
    <property type="match status" value="1"/>
</dbReference>
<feature type="domain" description="Dihydroorotase catalytic" evidence="7">
    <location>
        <begin position="54"/>
        <end position="241"/>
    </location>
</feature>
<evidence type="ECO:0000256" key="4">
    <source>
        <dbReference type="ARBA" id="ARBA00022801"/>
    </source>
</evidence>
<feature type="binding site" evidence="6">
    <location>
        <position position="313"/>
    </location>
    <ligand>
        <name>Zn(2+)</name>
        <dbReference type="ChEBI" id="CHEBI:29105"/>
        <label>1</label>
    </ligand>
</feature>
<feature type="binding site" evidence="6">
    <location>
        <position position="183"/>
    </location>
    <ligand>
        <name>Zn(2+)</name>
        <dbReference type="ChEBI" id="CHEBI:29105"/>
        <label>2</label>
    </ligand>
</feature>
<dbReference type="HAMAP" id="MF_00220_B">
    <property type="entry name" value="PyrC_classI_B"/>
    <property type="match status" value="1"/>
</dbReference>
<evidence type="ECO:0000256" key="5">
    <source>
        <dbReference type="ARBA" id="ARBA00022975"/>
    </source>
</evidence>
<feature type="binding site" evidence="6">
    <location>
        <position position="156"/>
    </location>
    <ligand>
        <name>Zn(2+)</name>
        <dbReference type="ChEBI" id="CHEBI:29105"/>
        <label>2</label>
    </ligand>
</feature>
<feature type="binding site" evidence="6">
    <location>
        <position position="317"/>
    </location>
    <ligand>
        <name>substrate</name>
    </ligand>
</feature>
<keyword evidence="9" id="KW-1185">Reference proteome</keyword>
<dbReference type="OrthoDB" id="9803027at2"/>
<comment type="caution">
    <text evidence="8">The sequence shown here is derived from an EMBL/GenBank/DDBJ whole genome shotgun (WGS) entry which is preliminary data.</text>
</comment>
<proteinExistence type="inferred from homology"/>
<dbReference type="GO" id="GO:0004151">
    <property type="term" value="F:dihydroorotase activity"/>
    <property type="evidence" value="ECO:0007669"/>
    <property type="project" value="UniProtKB-UniRule"/>
</dbReference>
<feature type="binding site" evidence="6">
    <location>
        <position position="156"/>
    </location>
    <ligand>
        <name>Zn(2+)</name>
        <dbReference type="ChEBI" id="CHEBI:29105"/>
        <label>1</label>
    </ligand>
</feature>
<evidence type="ECO:0000313" key="9">
    <source>
        <dbReference type="Proteomes" id="UP000438699"/>
    </source>
</evidence>
<dbReference type="Proteomes" id="UP000438699">
    <property type="component" value="Unassembled WGS sequence"/>
</dbReference>
<keyword evidence="4 6" id="KW-0378">Hydrolase</keyword>
<dbReference type="InterPro" id="IPR032466">
    <property type="entry name" value="Metal_Hydrolase"/>
</dbReference>
<comment type="catalytic activity">
    <reaction evidence="6">
        <text>(S)-dihydroorotate + H2O = N-carbamoyl-L-aspartate + H(+)</text>
        <dbReference type="Rhea" id="RHEA:24296"/>
        <dbReference type="ChEBI" id="CHEBI:15377"/>
        <dbReference type="ChEBI" id="CHEBI:15378"/>
        <dbReference type="ChEBI" id="CHEBI:30864"/>
        <dbReference type="ChEBI" id="CHEBI:32814"/>
        <dbReference type="EC" id="3.5.2.3"/>
    </reaction>
</comment>
<dbReference type="NCBIfam" id="TIGR00857">
    <property type="entry name" value="pyrC_multi"/>
    <property type="match status" value="1"/>
</dbReference>
<comment type="caution">
    <text evidence="6">Lacks conserved residue(s) required for the propagation of feature annotation.</text>
</comment>
<feature type="binding site" evidence="6">
    <location>
        <begin position="64"/>
        <end position="66"/>
    </location>
    <ligand>
        <name>substrate</name>
    </ligand>
</feature>
<evidence type="ECO:0000256" key="2">
    <source>
        <dbReference type="ARBA" id="ARBA00010286"/>
    </source>
</evidence>
<keyword evidence="3 6" id="KW-0479">Metal-binding</keyword>
<comment type="function">
    <text evidence="1 6">Catalyzes the reversible cyclization of carbamoyl aspartate to dihydroorotate.</text>
</comment>
<dbReference type="InterPro" id="IPR050138">
    <property type="entry name" value="DHOase/Allantoinase_Hydrolase"/>
</dbReference>
<gene>
    <name evidence="6" type="primary">pyrC</name>
    <name evidence="8" type="ORF">F8A88_12740</name>
</gene>
<dbReference type="PANTHER" id="PTHR43668:SF2">
    <property type="entry name" value="ALLANTOINASE"/>
    <property type="match status" value="1"/>
</dbReference>
<dbReference type="RefSeq" id="WP_151151557.1">
    <property type="nucleotide sequence ID" value="NZ_WAIE01000006.1"/>
</dbReference>
<protein>
    <recommendedName>
        <fullName evidence="6">Dihydroorotase</fullName>
        <shortName evidence="6">DHOase</shortName>
        <ecNumber evidence="6">3.5.2.3</ecNumber>
    </recommendedName>
</protein>
<organism evidence="8 9">
    <name type="scientific">Pseudodesulfovibrio senegalensis</name>
    <dbReference type="NCBI Taxonomy" id="1721087"/>
    <lineage>
        <taxon>Bacteria</taxon>
        <taxon>Pseudomonadati</taxon>
        <taxon>Thermodesulfobacteriota</taxon>
        <taxon>Desulfovibrionia</taxon>
        <taxon>Desulfovibrionales</taxon>
        <taxon>Desulfovibrionaceae</taxon>
    </lineage>
</organism>
<comment type="similarity">
    <text evidence="2 6">Belongs to the metallo-dependent hydrolases superfamily. DHOase family. Class I DHOase subfamily.</text>
</comment>
<dbReference type="SUPFAM" id="SSF51338">
    <property type="entry name" value="Composite domain of metallo-dependent hydrolases"/>
    <property type="match status" value="1"/>
</dbReference>
<accession>A0A6N6N0P0</accession>
<feature type="binding site" evidence="6">
    <location>
        <position position="236"/>
    </location>
    <ligand>
        <name>Zn(2+)</name>
        <dbReference type="ChEBI" id="CHEBI:29105"/>
        <label>2</label>
    </ligand>
</feature>
<reference evidence="8 9" key="1">
    <citation type="journal article" date="2017" name="Int. J. Syst. Evol. Microbiol.">
        <title>Desulfovibrio senegalensis sp. nov., a mesophilic sulfate reducer isolated from marine sediment.</title>
        <authorList>
            <person name="Thioye A."/>
            <person name="Gam Z.B.A."/>
            <person name="Mbengue M."/>
            <person name="Cayol J.L."/>
            <person name="Joseph-Bartoli M."/>
            <person name="Toure-Kane C."/>
            <person name="Labat M."/>
        </authorList>
    </citation>
    <scope>NUCLEOTIDE SEQUENCE [LARGE SCALE GENOMIC DNA]</scope>
    <source>
        <strain evidence="8 9">DSM 101509</strain>
    </source>
</reference>
<dbReference type="UniPathway" id="UPA00070">
    <property type="reaction ID" value="UER00117"/>
</dbReference>
<comment type="pathway">
    <text evidence="6">Pyrimidine metabolism; UMP biosynthesis via de novo pathway; (S)-dihydroorotate from bicarbonate: step 3/3.</text>
</comment>
<dbReference type="SUPFAM" id="SSF51556">
    <property type="entry name" value="Metallo-dependent hydrolases"/>
    <property type="match status" value="1"/>
</dbReference>
<keyword evidence="5 6" id="KW-0665">Pyrimidine biosynthesis</keyword>
<evidence type="ECO:0000256" key="1">
    <source>
        <dbReference type="ARBA" id="ARBA00002368"/>
    </source>
</evidence>
<sequence length="429" mass="47342">MAKKKFDLIIRRAFLKGREVDVYVSKGVIAEIRDTQTEFDPEGAEVQDAFGLTMMPSMIDVHTHLREPGFEYKEDVESGLRAAAWGGFGAILCMANTNPVNDTAATTELMLEKARRHWPDGPRLVPIGALTKELKGEELAPMAELVRAGCGAFSNDGLPVKNTDLFRKAMEYASDWGKPVIDHCEDPFMAVGCGVNEGEVSDRLGLQGQPDMAEALQVSRDVLLAEYLDMHIHLAHISCRKSLDVIRQAKARGIRVTAETCPHYLILTEDYLEDPATQYSTLAKVNPPLRPEADRLAMIEALEDGTIDFLATDHAPHAAHEKEVEFDIAPCGISGLDTAFATTWGLVRDGVISEETFNRAWVTGPAETFELPCNRFEIGDPADFFLFDPEEEWEVCAATMQSKGKNTPLAGSVLKGRVKTHFLHGKKIV</sequence>
<dbReference type="GO" id="GO:0044205">
    <property type="term" value="P:'de novo' UMP biosynthetic process"/>
    <property type="evidence" value="ECO:0007669"/>
    <property type="project" value="UniProtKB-UniRule"/>
</dbReference>
<dbReference type="Gene3D" id="3.20.20.140">
    <property type="entry name" value="Metal-dependent hydrolases"/>
    <property type="match status" value="1"/>
</dbReference>
<dbReference type="EMBL" id="WAIE01000006">
    <property type="protein sequence ID" value="KAB1440813.1"/>
    <property type="molecule type" value="Genomic_DNA"/>
</dbReference>
<evidence type="ECO:0000259" key="7">
    <source>
        <dbReference type="Pfam" id="PF12890"/>
    </source>
</evidence>
<feature type="active site" evidence="6">
    <location>
        <position position="313"/>
    </location>
</feature>
<dbReference type="CDD" id="cd01317">
    <property type="entry name" value="DHOase_IIa"/>
    <property type="match status" value="1"/>
</dbReference>
<dbReference type="Pfam" id="PF12890">
    <property type="entry name" value="DHOase"/>
    <property type="match status" value="1"/>
</dbReference>
<dbReference type="InterPro" id="IPR024403">
    <property type="entry name" value="DHOase_cat"/>
</dbReference>
<feature type="binding site" evidence="6">
    <location>
        <position position="62"/>
    </location>
    <ligand>
        <name>Zn(2+)</name>
        <dbReference type="ChEBI" id="CHEBI:29105"/>
        <label>1</label>
    </ligand>
</feature>
<dbReference type="InterPro" id="IPR004722">
    <property type="entry name" value="DHOase"/>
</dbReference>
<evidence type="ECO:0000256" key="6">
    <source>
        <dbReference type="HAMAP-Rule" id="MF_00220"/>
    </source>
</evidence>
<feature type="binding site" evidence="6">
    <location>
        <position position="286"/>
    </location>
    <ligand>
        <name>substrate</name>
    </ligand>
</feature>
<dbReference type="EC" id="3.5.2.3" evidence="6"/>
<comment type="cofactor">
    <cofactor evidence="6">
        <name>Zn(2+)</name>
        <dbReference type="ChEBI" id="CHEBI:29105"/>
    </cofactor>
    <text evidence="6">Binds 2 Zn(2+) ions per subunit.</text>
</comment>
<keyword evidence="6" id="KW-0862">Zinc</keyword>
<evidence type="ECO:0000313" key="8">
    <source>
        <dbReference type="EMBL" id="KAB1440813.1"/>
    </source>
</evidence>
<dbReference type="GO" id="GO:0004038">
    <property type="term" value="F:allantoinase activity"/>
    <property type="evidence" value="ECO:0007669"/>
    <property type="project" value="TreeGrafter"/>
</dbReference>
<name>A0A6N6N0P0_9BACT</name>
<dbReference type="InterPro" id="IPR002195">
    <property type="entry name" value="Dihydroorotase_CS"/>
</dbReference>
<dbReference type="AlphaFoldDB" id="A0A6N6N0P0"/>
<dbReference type="GO" id="GO:0008270">
    <property type="term" value="F:zinc ion binding"/>
    <property type="evidence" value="ECO:0007669"/>
    <property type="project" value="UniProtKB-UniRule"/>
</dbReference>
<dbReference type="GO" id="GO:0006145">
    <property type="term" value="P:purine nucleobase catabolic process"/>
    <property type="evidence" value="ECO:0007669"/>
    <property type="project" value="TreeGrafter"/>
</dbReference>
<dbReference type="PANTHER" id="PTHR43668">
    <property type="entry name" value="ALLANTOINASE"/>
    <property type="match status" value="1"/>
</dbReference>
<dbReference type="Gene3D" id="2.30.40.10">
    <property type="entry name" value="Urease, subunit C, domain 1"/>
    <property type="match status" value="1"/>
</dbReference>
<feature type="binding site" evidence="6">
    <location>
        <position position="64"/>
    </location>
    <ligand>
        <name>Zn(2+)</name>
        <dbReference type="ChEBI" id="CHEBI:29105"/>
        <label>1</label>
    </ligand>
</feature>
<dbReference type="GO" id="GO:0005737">
    <property type="term" value="C:cytoplasm"/>
    <property type="evidence" value="ECO:0007669"/>
    <property type="project" value="TreeGrafter"/>
</dbReference>
<dbReference type="InterPro" id="IPR011059">
    <property type="entry name" value="Metal-dep_hydrolase_composite"/>
</dbReference>
<feature type="binding site" evidence="6">
    <location>
        <position position="96"/>
    </location>
    <ligand>
        <name>substrate</name>
    </ligand>
</feature>
<evidence type="ECO:0000256" key="3">
    <source>
        <dbReference type="ARBA" id="ARBA00022723"/>
    </source>
</evidence>